<evidence type="ECO:0000313" key="6">
    <source>
        <dbReference type="EMBL" id="ASD64512.1"/>
    </source>
</evidence>
<dbReference type="InterPro" id="IPR003439">
    <property type="entry name" value="ABC_transporter-like_ATP-bd"/>
</dbReference>
<evidence type="ECO:0000259" key="5">
    <source>
        <dbReference type="PROSITE" id="PS50893"/>
    </source>
</evidence>
<keyword evidence="2" id="KW-0813">Transport</keyword>
<evidence type="ECO:0000313" key="7">
    <source>
        <dbReference type="Proteomes" id="UP000197003"/>
    </source>
</evidence>
<dbReference type="Pfam" id="PF00005">
    <property type="entry name" value="ABC_tran"/>
    <property type="match status" value="1"/>
</dbReference>
<feature type="domain" description="ABC transporter" evidence="5">
    <location>
        <begin position="2"/>
        <end position="231"/>
    </location>
</feature>
<evidence type="ECO:0000256" key="1">
    <source>
        <dbReference type="ARBA" id="ARBA00005417"/>
    </source>
</evidence>
<evidence type="ECO:0000256" key="3">
    <source>
        <dbReference type="ARBA" id="ARBA00022741"/>
    </source>
</evidence>
<dbReference type="GO" id="GO:0016887">
    <property type="term" value="F:ATP hydrolysis activity"/>
    <property type="evidence" value="ECO:0007669"/>
    <property type="project" value="InterPro"/>
</dbReference>
<comment type="similarity">
    <text evidence="1">Belongs to the ABC transporter superfamily.</text>
</comment>
<dbReference type="RefSeq" id="WP_088565979.1">
    <property type="nucleotide sequence ID" value="NZ_CP020946.1"/>
</dbReference>
<dbReference type="SMART" id="SM00382">
    <property type="entry name" value="AAA"/>
    <property type="match status" value="1"/>
</dbReference>
<gene>
    <name evidence="6" type="ORF">B9G79_13495</name>
</gene>
<accession>A0A1Z3NAL8</accession>
<reference evidence="6 7" key="1">
    <citation type="submission" date="2017-04" db="EMBL/GenBank/DDBJ databases">
        <title>Whole genome sequence of Bdellovibrio bacteriovorus strain SSB218315.</title>
        <authorList>
            <person name="Oyedara O."/>
            <person name="Rodriguez-Perez M.A."/>
        </authorList>
    </citation>
    <scope>NUCLEOTIDE SEQUENCE [LARGE SCALE GENOMIC DNA]</scope>
    <source>
        <strain evidence="6 7">SSB218315</strain>
    </source>
</reference>
<dbReference type="Gene3D" id="3.40.50.300">
    <property type="entry name" value="P-loop containing nucleotide triphosphate hydrolases"/>
    <property type="match status" value="1"/>
</dbReference>
<dbReference type="CDD" id="cd03230">
    <property type="entry name" value="ABC_DR_subfamily_A"/>
    <property type="match status" value="1"/>
</dbReference>
<dbReference type="GO" id="GO:0005524">
    <property type="term" value="F:ATP binding"/>
    <property type="evidence" value="ECO:0007669"/>
    <property type="project" value="UniProtKB-KW"/>
</dbReference>
<dbReference type="SUPFAM" id="SSF52540">
    <property type="entry name" value="P-loop containing nucleoside triphosphate hydrolases"/>
    <property type="match status" value="1"/>
</dbReference>
<protein>
    <submittedName>
        <fullName evidence="6">MFS transporter</fullName>
    </submittedName>
</protein>
<proteinExistence type="inferred from homology"/>
<keyword evidence="4" id="KW-0067">ATP-binding</keyword>
<evidence type="ECO:0000256" key="4">
    <source>
        <dbReference type="ARBA" id="ARBA00022840"/>
    </source>
</evidence>
<dbReference type="PROSITE" id="PS50893">
    <property type="entry name" value="ABC_TRANSPORTER_2"/>
    <property type="match status" value="1"/>
</dbReference>
<sequence>MIEVKDLTKDYGPRRAIDKLNFSISKGDVVGFLGPNGAGKSTTMKIITGFMAPSHGNASVAGFDVFENPLEVKKRIGYLPEIPPVYADMFVRDYLRYVAALKQVPKEKIETCVNNAIEKTNLGDVQKRLIHHLSKGFKQRVGIAQAIVSDPEVLILDEPTVGLDPKQVAEIRELIKALKGQHTIILSTHILPEVEATCEKVIIINKGKIVAEDSIQNLAALDKGQVRLHVRLRKDVEDMKKVLSGVGAVTGVQLGASRKEWNIDLKGGEEAVENVSSQLVTAGYGLLELSQAKRDLEDVFLKLTYGQQDRGGEA</sequence>
<dbReference type="Proteomes" id="UP000197003">
    <property type="component" value="Chromosome"/>
</dbReference>
<dbReference type="PANTHER" id="PTHR43335:SF4">
    <property type="entry name" value="ABC TRANSPORTER, ATP-BINDING PROTEIN"/>
    <property type="match status" value="1"/>
</dbReference>
<dbReference type="InterPro" id="IPR027417">
    <property type="entry name" value="P-loop_NTPase"/>
</dbReference>
<dbReference type="EMBL" id="CP020946">
    <property type="protein sequence ID" value="ASD64512.1"/>
    <property type="molecule type" value="Genomic_DNA"/>
</dbReference>
<dbReference type="PANTHER" id="PTHR43335">
    <property type="entry name" value="ABC TRANSPORTER, ATP-BINDING PROTEIN"/>
    <property type="match status" value="1"/>
</dbReference>
<keyword evidence="3" id="KW-0547">Nucleotide-binding</keyword>
<dbReference type="AlphaFoldDB" id="A0A1Z3NAL8"/>
<dbReference type="OrthoDB" id="5289391at2"/>
<organism evidence="6 7">
    <name type="scientific">Bdellovibrio bacteriovorus</name>
    <dbReference type="NCBI Taxonomy" id="959"/>
    <lineage>
        <taxon>Bacteria</taxon>
        <taxon>Pseudomonadati</taxon>
        <taxon>Bdellovibrionota</taxon>
        <taxon>Bdellovibrionia</taxon>
        <taxon>Bdellovibrionales</taxon>
        <taxon>Pseudobdellovibrionaceae</taxon>
        <taxon>Bdellovibrio</taxon>
    </lineage>
</organism>
<dbReference type="InterPro" id="IPR003593">
    <property type="entry name" value="AAA+_ATPase"/>
</dbReference>
<evidence type="ECO:0000256" key="2">
    <source>
        <dbReference type="ARBA" id="ARBA00022448"/>
    </source>
</evidence>
<name>A0A1Z3NAL8_BDEBC</name>